<dbReference type="Proteomes" id="UP000235965">
    <property type="component" value="Unassembled WGS sequence"/>
</dbReference>
<accession>A0A2J7Q2L1</accession>
<proteinExistence type="predicted"/>
<evidence type="ECO:0000256" key="1">
    <source>
        <dbReference type="SAM" id="Coils"/>
    </source>
</evidence>
<dbReference type="OrthoDB" id="10068017at2759"/>
<gene>
    <name evidence="3" type="ORF">B7P43_G02172</name>
</gene>
<comment type="caution">
    <text evidence="3">The sequence shown here is derived from an EMBL/GenBank/DDBJ whole genome shotgun (WGS) entry which is preliminary data.</text>
</comment>
<keyword evidence="4" id="KW-1185">Reference proteome</keyword>
<protein>
    <submittedName>
        <fullName evidence="3">Uncharacterized protein</fullName>
    </submittedName>
</protein>
<dbReference type="AlphaFoldDB" id="A0A2J7Q2L1"/>
<feature type="compositionally biased region" description="Basic and acidic residues" evidence="2">
    <location>
        <begin position="1"/>
        <end position="21"/>
    </location>
</feature>
<feature type="region of interest" description="Disordered" evidence="2">
    <location>
        <begin position="1"/>
        <end position="51"/>
    </location>
</feature>
<evidence type="ECO:0000313" key="3">
    <source>
        <dbReference type="EMBL" id="PNF22826.1"/>
    </source>
</evidence>
<name>A0A2J7Q2L1_9NEOP</name>
<evidence type="ECO:0000256" key="2">
    <source>
        <dbReference type="SAM" id="MobiDB-lite"/>
    </source>
</evidence>
<evidence type="ECO:0000313" key="4">
    <source>
        <dbReference type="Proteomes" id="UP000235965"/>
    </source>
</evidence>
<sequence>MKRTQGEREPPEHGLKQWWRDHPKKKKQKKVSNKSKKMGNTEEDTPSSPLTNVANIHLPHREELDSLTPQQASCHLQKLLELQKQLSAQQIQLQQQMQEVRLKMNKVQQLPISSIPVQAAQSAKNIETVTVLAPADANDSGGELVTRSGAQQVLHILELPTSSPSVITENVHPQPTISLMASNGDFEPLTNISVNLQGRGQTTFSNIVILPESALAANTTTQGTSVINYSPPTEATDNTVPAVSSRNLQTGGMVESIPFTTKTSSPAVSTFQLYGVMDTTTPNLLHFNY</sequence>
<keyword evidence="1" id="KW-0175">Coiled coil</keyword>
<organism evidence="3 4">
    <name type="scientific">Cryptotermes secundus</name>
    <dbReference type="NCBI Taxonomy" id="105785"/>
    <lineage>
        <taxon>Eukaryota</taxon>
        <taxon>Metazoa</taxon>
        <taxon>Ecdysozoa</taxon>
        <taxon>Arthropoda</taxon>
        <taxon>Hexapoda</taxon>
        <taxon>Insecta</taxon>
        <taxon>Pterygota</taxon>
        <taxon>Neoptera</taxon>
        <taxon>Polyneoptera</taxon>
        <taxon>Dictyoptera</taxon>
        <taxon>Blattodea</taxon>
        <taxon>Blattoidea</taxon>
        <taxon>Termitoidae</taxon>
        <taxon>Kalotermitidae</taxon>
        <taxon>Cryptotermitinae</taxon>
        <taxon>Cryptotermes</taxon>
    </lineage>
</organism>
<dbReference type="EMBL" id="NEVH01019369">
    <property type="protein sequence ID" value="PNF22826.1"/>
    <property type="molecule type" value="Genomic_DNA"/>
</dbReference>
<feature type="compositionally biased region" description="Basic residues" evidence="2">
    <location>
        <begin position="22"/>
        <end position="37"/>
    </location>
</feature>
<feature type="coiled-coil region" evidence="1">
    <location>
        <begin position="76"/>
        <end position="110"/>
    </location>
</feature>
<reference evidence="3 4" key="1">
    <citation type="submission" date="2017-12" db="EMBL/GenBank/DDBJ databases">
        <title>Hemimetabolous genomes reveal molecular basis of termite eusociality.</title>
        <authorList>
            <person name="Harrison M.C."/>
            <person name="Jongepier E."/>
            <person name="Robertson H.M."/>
            <person name="Arning N."/>
            <person name="Bitard-Feildel T."/>
            <person name="Chao H."/>
            <person name="Childers C.P."/>
            <person name="Dinh H."/>
            <person name="Doddapaneni H."/>
            <person name="Dugan S."/>
            <person name="Gowin J."/>
            <person name="Greiner C."/>
            <person name="Han Y."/>
            <person name="Hu H."/>
            <person name="Hughes D.S.T."/>
            <person name="Huylmans A.-K."/>
            <person name="Kemena C."/>
            <person name="Kremer L.P.M."/>
            <person name="Lee S.L."/>
            <person name="Lopez-Ezquerra A."/>
            <person name="Mallet L."/>
            <person name="Monroy-Kuhn J.M."/>
            <person name="Moser A."/>
            <person name="Murali S.C."/>
            <person name="Muzny D.M."/>
            <person name="Otani S."/>
            <person name="Piulachs M.-D."/>
            <person name="Poelchau M."/>
            <person name="Qu J."/>
            <person name="Schaub F."/>
            <person name="Wada-Katsumata A."/>
            <person name="Worley K.C."/>
            <person name="Xie Q."/>
            <person name="Ylla G."/>
            <person name="Poulsen M."/>
            <person name="Gibbs R.A."/>
            <person name="Schal C."/>
            <person name="Richards S."/>
            <person name="Belles X."/>
            <person name="Korb J."/>
            <person name="Bornberg-Bauer E."/>
        </authorList>
    </citation>
    <scope>NUCLEOTIDE SEQUENCE [LARGE SCALE GENOMIC DNA]</scope>
    <source>
        <tissue evidence="3">Whole body</tissue>
    </source>
</reference>